<dbReference type="Pfam" id="PF19038">
    <property type="entry name" value="Fuz_longin_3"/>
    <property type="match status" value="1"/>
</dbReference>
<keyword evidence="4" id="KW-1185">Reference proteome</keyword>
<feature type="domain" description="FUZ/MON1/HPS1 third Longin" evidence="2">
    <location>
        <begin position="654"/>
        <end position="802"/>
    </location>
</feature>
<feature type="compositionally biased region" description="Basic and acidic residues" evidence="1">
    <location>
        <begin position="261"/>
        <end position="279"/>
    </location>
</feature>
<organism evidence="3 4">
    <name type="scientific">Batillaria attramentaria</name>
    <dbReference type="NCBI Taxonomy" id="370345"/>
    <lineage>
        <taxon>Eukaryota</taxon>
        <taxon>Metazoa</taxon>
        <taxon>Spiralia</taxon>
        <taxon>Lophotrochozoa</taxon>
        <taxon>Mollusca</taxon>
        <taxon>Gastropoda</taxon>
        <taxon>Caenogastropoda</taxon>
        <taxon>Sorbeoconcha</taxon>
        <taxon>Cerithioidea</taxon>
        <taxon>Batillariidae</taxon>
        <taxon>Batillaria</taxon>
    </lineage>
</organism>
<proteinExistence type="predicted"/>
<evidence type="ECO:0000259" key="2">
    <source>
        <dbReference type="Pfam" id="PF19038"/>
    </source>
</evidence>
<sequence>MRSFVVVSQGLNNPIFLDFDADFARYINKKAVESGLQEASNETPEEVDAMLVMQLFSPLVLSQIPLANEVKNPCTSIVCPSGLILVFRKVDDIQYFAINGDGTESAEFLERKILVFIRMTKFLFGPAYTEIGNCPAVEREERWTFLRSILYTWTNMAKTDQTFLVEALERLHVNQLVSEKCVALLEKTVRKVQATSDSPTQHAFLLVNTKLLALRSSFELQPADILLTILLAKDLFPSKDGLEDLLASTPSYLARPRKHEPKPSKGEAKETEREERSEGEGEEEYHSAPTTPSGTRSQTPGNDTDAAALIATITTAAVYGSAGTPSSSRSVADSAHRDSGDGRGGSSSQGAVETDTGYPPLSPQVPPIGSLPGNYGLLQGVFPSDTSQKSSSSTTDRKKISASGRGSATPSDHSSLAGGDATSTAGTRSRSSTGHSQQSTSTQDAASHGYWPHTVFLQTPSCQYSPHALHCAQILPGITLIVVSQMSGYLTADPLCQVLSIVQDLLQARRSKLTRTQGLHVHEVITALLMKVQHGARKFKGRAHILSSDLLSRWENADLKERLVSYLQQDEHLPMLPELESPLMEFNRRQRELFQLLFLVPKSGTGDGGMEAGREVVSKMKVRLQQELMDYRDYLSVKAQRNITMTSYLDDFPGLIHFIYVDRQYHQMTAPSLNVISEQGKTDGTLFLKEKIWEMYGYMMQKLREGYTSVLTRNGDFYFSYFLWFEDSMGNPLPVQEPYKPTLETCPGTLTGHFYRRLRRQCFPQRVDGTVHCYEMFMMHVGLVTAQYVAAHCQRLARKLWEMSGEAFTPVNLL</sequence>
<feature type="compositionally biased region" description="Low complexity" evidence="1">
    <location>
        <begin position="384"/>
        <end position="394"/>
    </location>
</feature>
<evidence type="ECO:0000313" key="3">
    <source>
        <dbReference type="EMBL" id="KAK7477485.1"/>
    </source>
</evidence>
<accession>A0ABD0JR02</accession>
<evidence type="ECO:0000313" key="4">
    <source>
        <dbReference type="Proteomes" id="UP001519460"/>
    </source>
</evidence>
<dbReference type="EMBL" id="JACVVK020000348">
    <property type="protein sequence ID" value="KAK7477485.1"/>
    <property type="molecule type" value="Genomic_DNA"/>
</dbReference>
<feature type="compositionally biased region" description="Polar residues" evidence="1">
    <location>
        <begin position="404"/>
        <end position="414"/>
    </location>
</feature>
<feature type="compositionally biased region" description="Low complexity" evidence="1">
    <location>
        <begin position="421"/>
        <end position="443"/>
    </location>
</feature>
<feature type="region of interest" description="Disordered" evidence="1">
    <location>
        <begin position="320"/>
        <end position="446"/>
    </location>
</feature>
<dbReference type="InterPro" id="IPR043970">
    <property type="entry name" value="FUZ/MON1/HPS1_longin_3"/>
</dbReference>
<feature type="region of interest" description="Disordered" evidence="1">
    <location>
        <begin position="253"/>
        <end position="303"/>
    </location>
</feature>
<evidence type="ECO:0000256" key="1">
    <source>
        <dbReference type="SAM" id="MobiDB-lite"/>
    </source>
</evidence>
<feature type="compositionally biased region" description="Polar residues" evidence="1">
    <location>
        <begin position="288"/>
        <end position="302"/>
    </location>
</feature>
<name>A0ABD0JR02_9CAEN</name>
<gene>
    <name evidence="3" type="ORF">BaRGS_00031249</name>
</gene>
<dbReference type="InterPro" id="IPR026053">
    <property type="entry name" value="HPS1"/>
</dbReference>
<dbReference type="Proteomes" id="UP001519460">
    <property type="component" value="Unassembled WGS sequence"/>
</dbReference>
<dbReference type="AlphaFoldDB" id="A0ABD0JR02"/>
<comment type="caution">
    <text evidence="3">The sequence shown here is derived from an EMBL/GenBank/DDBJ whole genome shotgun (WGS) entry which is preliminary data.</text>
</comment>
<dbReference type="PANTHER" id="PTHR12761:SF1">
    <property type="entry name" value="BLOC-3 COMPLEX MEMBER HPS1"/>
    <property type="match status" value="1"/>
</dbReference>
<reference evidence="3 4" key="1">
    <citation type="journal article" date="2023" name="Sci. Data">
        <title>Genome assembly of the Korean intertidal mud-creeper Batillaria attramentaria.</title>
        <authorList>
            <person name="Patra A.K."/>
            <person name="Ho P.T."/>
            <person name="Jun S."/>
            <person name="Lee S.J."/>
            <person name="Kim Y."/>
            <person name="Won Y.J."/>
        </authorList>
    </citation>
    <scope>NUCLEOTIDE SEQUENCE [LARGE SCALE GENOMIC DNA]</scope>
    <source>
        <strain evidence="3">Wonlab-2016</strain>
    </source>
</reference>
<protein>
    <recommendedName>
        <fullName evidence="2">FUZ/MON1/HPS1 third Longin domain-containing protein</fullName>
    </recommendedName>
</protein>
<dbReference type="PANTHER" id="PTHR12761">
    <property type="entry name" value="HERMANSKY-PUDLAK SYNDROME PROTEIN 1"/>
    <property type="match status" value="1"/>
</dbReference>